<dbReference type="EMBL" id="AKWZ02000002">
    <property type="protein sequence ID" value="EPG75775.1"/>
    <property type="molecule type" value="Genomic_DNA"/>
</dbReference>
<keyword evidence="3" id="KW-1185">Reference proteome</keyword>
<comment type="caution">
    <text evidence="2">The sequence shown here is derived from an EMBL/GenBank/DDBJ whole genome shotgun (WGS) entry which is preliminary data.</text>
</comment>
<dbReference type="RefSeq" id="WP_016547896.1">
    <property type="nucleotide sequence ID" value="NZ_AKWZ02000002.1"/>
</dbReference>
<protein>
    <submittedName>
        <fullName evidence="2">Uncharacterized protein</fullName>
    </submittedName>
</protein>
<name>S3VH08_9LEPT</name>
<evidence type="ECO:0000313" key="3">
    <source>
        <dbReference type="Proteomes" id="UP000014540"/>
    </source>
</evidence>
<feature type="compositionally biased region" description="Basic and acidic residues" evidence="1">
    <location>
        <begin position="24"/>
        <end position="36"/>
    </location>
</feature>
<evidence type="ECO:0000313" key="2">
    <source>
        <dbReference type="EMBL" id="EPG75775.1"/>
    </source>
</evidence>
<sequence>MRVEPPVFDAIYSSPPVIQPGSEAAREDVDRKEEKTQNSDYMYALSTGSIINVQV</sequence>
<evidence type="ECO:0000256" key="1">
    <source>
        <dbReference type="SAM" id="MobiDB-lite"/>
    </source>
</evidence>
<gene>
    <name evidence="2" type="ORF">LEP1GSC058_0642</name>
</gene>
<proteinExistence type="predicted"/>
<organism evidence="2 3">
    <name type="scientific">Leptospira fainei serovar Hurstbridge str. BUT 6</name>
    <dbReference type="NCBI Taxonomy" id="1193011"/>
    <lineage>
        <taxon>Bacteria</taxon>
        <taxon>Pseudomonadati</taxon>
        <taxon>Spirochaetota</taxon>
        <taxon>Spirochaetia</taxon>
        <taxon>Leptospirales</taxon>
        <taxon>Leptospiraceae</taxon>
        <taxon>Leptospira</taxon>
    </lineage>
</organism>
<dbReference type="Proteomes" id="UP000014540">
    <property type="component" value="Unassembled WGS sequence"/>
</dbReference>
<accession>S3VH08</accession>
<dbReference type="AlphaFoldDB" id="S3VH08"/>
<dbReference type="STRING" id="1193011.LEP1GSC058_0642"/>
<feature type="region of interest" description="Disordered" evidence="1">
    <location>
        <begin position="12"/>
        <end position="36"/>
    </location>
</feature>
<reference evidence="2" key="1">
    <citation type="submission" date="2013-04" db="EMBL/GenBank/DDBJ databases">
        <authorList>
            <person name="Harkins D.M."/>
            <person name="Durkin A.S."/>
            <person name="Selengut J.D."/>
            <person name="Sanka R."/>
            <person name="DePew J."/>
            <person name="Purushe J."/>
            <person name="Ahmed A."/>
            <person name="van der Linden H."/>
            <person name="Goris M.G.A."/>
            <person name="Hartskeerl R.A."/>
            <person name="Vinetz J.M."/>
            <person name="Sutton G.G."/>
            <person name="Nelson W.C."/>
            <person name="Fouts D.E."/>
        </authorList>
    </citation>
    <scope>NUCLEOTIDE SEQUENCE [LARGE SCALE GENOMIC DNA]</scope>
    <source>
        <strain evidence="2">BUT 6</strain>
    </source>
</reference>